<dbReference type="EMBL" id="PDUD01000033">
    <property type="protein sequence ID" value="PHN03277.1"/>
    <property type="molecule type" value="Genomic_DNA"/>
</dbReference>
<protein>
    <recommendedName>
        <fullName evidence="5">DUF1611 domain-containing protein</fullName>
    </recommendedName>
</protein>
<dbReference type="PANTHER" id="PTHR40690">
    <property type="entry name" value="GLL3100 PROTEIN"/>
    <property type="match status" value="1"/>
</dbReference>
<dbReference type="Pfam" id="PF07755">
    <property type="entry name" value="DUF1611"/>
    <property type="match status" value="1"/>
</dbReference>
<organism evidence="3 4">
    <name type="scientific">Flavilitoribacter nigricans (strain ATCC 23147 / DSM 23189 / NBRC 102662 / NCIMB 1420 / SS-2)</name>
    <name type="common">Lewinella nigricans</name>
    <dbReference type="NCBI Taxonomy" id="1122177"/>
    <lineage>
        <taxon>Bacteria</taxon>
        <taxon>Pseudomonadati</taxon>
        <taxon>Bacteroidota</taxon>
        <taxon>Saprospiria</taxon>
        <taxon>Saprospirales</taxon>
        <taxon>Lewinellaceae</taxon>
        <taxon>Flavilitoribacter</taxon>
    </lineage>
</organism>
<evidence type="ECO:0000313" key="4">
    <source>
        <dbReference type="Proteomes" id="UP000223913"/>
    </source>
</evidence>
<dbReference type="RefSeq" id="WP_099153406.1">
    <property type="nucleotide sequence ID" value="NZ_PDUD01000033.1"/>
</dbReference>
<feature type="domain" description="D-glutamate N-acetyltransferase-like N-terminal" evidence="2">
    <location>
        <begin position="41"/>
        <end position="138"/>
    </location>
</feature>
<evidence type="ECO:0000259" key="2">
    <source>
        <dbReference type="Pfam" id="PF17396"/>
    </source>
</evidence>
<sequence length="357" mass="39252">MKKEPAIVLTNGMLDSDNAKTCHGLLRGTDRFEILAVIDHRFAGEDAGTILDGHALGVPVYASVNDYFAADNPQPTYCVVGVALPGGLLPEDFRSELIDAMQHNCSLVNGLHTFLSDDMEFDTLAKEKGLILMDIRKPRPRTELSFWNGSIFEVKTPRIAVLGMDCAIGKRTTCRFLMEACREHGIQAEMIFTGQTGWMQGYPHGFIFDSTVNDFISGEIEKAIVNCDREENPDLILIEGQSALRNPTGPCGSEFLMSGQVKGVVLQHAPGREFHEGTEHVGCPIPTVASEIALIGMYGAEVLAVTLNEMGQTDEQMQEHQRRLEAELGIPVLRPLKEGVDRLIPVVRQFIDENGGE</sequence>
<dbReference type="SUPFAM" id="SSF52540">
    <property type="entry name" value="P-loop containing nucleoside triphosphate hydrolases"/>
    <property type="match status" value="1"/>
</dbReference>
<name>A0A2D0N4A6_FLAN2</name>
<dbReference type="Pfam" id="PF17396">
    <property type="entry name" value="DUF1611_N"/>
    <property type="match status" value="1"/>
</dbReference>
<dbReference type="Gene3D" id="3.40.50.300">
    <property type="entry name" value="P-loop containing nucleotide triphosphate hydrolases"/>
    <property type="match status" value="1"/>
</dbReference>
<dbReference type="InterPro" id="IPR035402">
    <property type="entry name" value="DgcN-like_N"/>
</dbReference>
<evidence type="ECO:0000313" key="3">
    <source>
        <dbReference type="EMBL" id="PHN03277.1"/>
    </source>
</evidence>
<dbReference type="InterPro" id="IPR011669">
    <property type="entry name" value="DgcN-like"/>
</dbReference>
<dbReference type="AlphaFoldDB" id="A0A2D0N4A6"/>
<dbReference type="PANTHER" id="PTHR40690:SF1">
    <property type="entry name" value="DUF1611 DOMAIN-CONTAINING PROTEIN"/>
    <property type="match status" value="1"/>
</dbReference>
<dbReference type="InterPro" id="IPR035086">
    <property type="entry name" value="DgcN-like_C"/>
</dbReference>
<keyword evidence="4" id="KW-1185">Reference proteome</keyword>
<dbReference type="PIRSF" id="PIRSF026760">
    <property type="entry name" value="UCP026760"/>
    <property type="match status" value="1"/>
</dbReference>
<dbReference type="OrthoDB" id="9778498at2"/>
<reference evidence="3 4" key="1">
    <citation type="submission" date="2017-10" db="EMBL/GenBank/DDBJ databases">
        <title>The draft genome sequence of Lewinella nigricans NBRC 102662.</title>
        <authorList>
            <person name="Wang K."/>
        </authorList>
    </citation>
    <scope>NUCLEOTIDE SEQUENCE [LARGE SCALE GENOMIC DNA]</scope>
    <source>
        <strain evidence="3 4">NBRC 102662</strain>
    </source>
</reference>
<dbReference type="InterPro" id="IPR027417">
    <property type="entry name" value="P-loop_NTPase"/>
</dbReference>
<dbReference type="Proteomes" id="UP000223913">
    <property type="component" value="Unassembled WGS sequence"/>
</dbReference>
<feature type="domain" description="D-glutamate N-acetyltransferase-like C-terminal" evidence="1">
    <location>
        <begin position="146"/>
        <end position="343"/>
    </location>
</feature>
<proteinExistence type="predicted"/>
<comment type="caution">
    <text evidence="3">The sequence shown here is derived from an EMBL/GenBank/DDBJ whole genome shotgun (WGS) entry which is preliminary data.</text>
</comment>
<gene>
    <name evidence="3" type="ORF">CRP01_28190</name>
</gene>
<evidence type="ECO:0008006" key="5">
    <source>
        <dbReference type="Google" id="ProtNLM"/>
    </source>
</evidence>
<dbReference type="Gene3D" id="3.40.50.720">
    <property type="entry name" value="NAD(P)-binding Rossmann-like Domain"/>
    <property type="match status" value="1"/>
</dbReference>
<accession>A0A2D0N4A6</accession>
<evidence type="ECO:0000259" key="1">
    <source>
        <dbReference type="Pfam" id="PF07755"/>
    </source>
</evidence>